<dbReference type="GeneID" id="101892483"/>
<keyword evidence="6 7" id="KW-0472">Membrane</keyword>
<evidence type="ECO:0000256" key="2">
    <source>
        <dbReference type="ARBA" id="ARBA00006772"/>
    </source>
</evidence>
<feature type="transmembrane region" description="Helical" evidence="7">
    <location>
        <begin position="245"/>
        <end position="264"/>
    </location>
</feature>
<feature type="transmembrane region" description="Helical" evidence="7">
    <location>
        <begin position="96"/>
        <end position="115"/>
    </location>
</feature>
<comment type="subcellular location">
    <subcellularLocation>
        <location evidence="1">Membrane</location>
        <topology evidence="1">Multi-pass membrane protein</topology>
    </subcellularLocation>
</comment>
<evidence type="ECO:0000313" key="8">
    <source>
        <dbReference type="Proteomes" id="UP001652621"/>
    </source>
</evidence>
<feature type="transmembrane region" description="Helical" evidence="7">
    <location>
        <begin position="198"/>
        <end position="225"/>
    </location>
</feature>
<protein>
    <submittedName>
        <fullName evidence="9">Protein I'm not dead yet-like isoform X1</fullName>
    </submittedName>
</protein>
<feature type="transmembrane region" description="Helical" evidence="7">
    <location>
        <begin position="516"/>
        <end position="540"/>
    </location>
</feature>
<keyword evidence="4 7" id="KW-0812">Transmembrane</keyword>
<evidence type="ECO:0000256" key="7">
    <source>
        <dbReference type="SAM" id="Phobius"/>
    </source>
</evidence>
<evidence type="ECO:0000256" key="5">
    <source>
        <dbReference type="ARBA" id="ARBA00022989"/>
    </source>
</evidence>
<comment type="similarity">
    <text evidence="2">Belongs to the SLC13A/DASS transporter (TC 2.A.47) family. NADC subfamily.</text>
</comment>
<dbReference type="GO" id="GO:0015141">
    <property type="term" value="F:succinate transmembrane transporter activity"/>
    <property type="evidence" value="ECO:0007669"/>
    <property type="project" value="TreeGrafter"/>
</dbReference>
<dbReference type="PANTHER" id="PTHR10283:SF82">
    <property type="entry name" value="SOLUTE CARRIER FAMILY 13 MEMBER 2"/>
    <property type="match status" value="1"/>
</dbReference>
<reference evidence="9" key="1">
    <citation type="submission" date="2025-08" db="UniProtKB">
        <authorList>
            <consortium name="RefSeq"/>
        </authorList>
    </citation>
    <scope>IDENTIFICATION</scope>
    <source>
        <strain evidence="9">Aabys</strain>
        <tissue evidence="9">Whole body</tissue>
    </source>
</reference>
<dbReference type="Pfam" id="PF00939">
    <property type="entry name" value="Na_sulph_symp"/>
    <property type="match status" value="1"/>
</dbReference>
<evidence type="ECO:0000256" key="3">
    <source>
        <dbReference type="ARBA" id="ARBA00022448"/>
    </source>
</evidence>
<keyword evidence="3" id="KW-0813">Transport</keyword>
<proteinExistence type="inferred from homology"/>
<accession>A0A9J7DDT7</accession>
<feature type="transmembrane region" description="Helical" evidence="7">
    <location>
        <begin position="476"/>
        <end position="496"/>
    </location>
</feature>
<sequence>MSDFELPSKAALATRFCRYHWKGVLTICIPLAFSPLIFCFPGRAEFRCMYLILICCFYWITECIPLYVTSLMPIFALPAMQILSSERTCQNYFKDTLAMFLGSLIVASAIEYCNLHKRLALKTILLVGCSPRRLHIGLICVTSFISMWISNSATTAMMCPIVKAVLQELETNHVLEIWMPEDEEPASEGKRHSSRVALAFYFGIAYASTIGGCGTLIGTGTNLTFKGLFEGRFPEATDKIDFPRFMGWSMPMVIGDTVLLFLSLQISHMGLGRRSSQVAKELSSGAQAADTVRSVVLEKYEELGPMSWHEWQVLFWFLAMIGLLFTRSPGFMPGWADFLNAVSIKTSAAVMLTVLALFLFPMTCYYCHHLRSKGPHPSQRERSLLTWDFVHNHVPWGLVFLLGGGFALADASQESGMAKLLGETMSALQSWPDFAIQFSAISAGIFLTNFSANVPICNILIPILQELAVAIKMNPIMLVFPAGIATSMAFHLPVGTPPNAIVAGYAGIKSKYMVEAGILPTIFTLLMLLVNVQIMHYLIYPSREFPIWAQTPRNNEF</sequence>
<keyword evidence="8" id="KW-1185">Reference proteome</keyword>
<dbReference type="InterPro" id="IPR031312">
    <property type="entry name" value="Na/sul_symport_CS"/>
</dbReference>
<dbReference type="RefSeq" id="XP_019891298.1">
    <property type="nucleotide sequence ID" value="XM_020035739.2"/>
</dbReference>
<feature type="transmembrane region" description="Helical" evidence="7">
    <location>
        <begin position="434"/>
        <end position="464"/>
    </location>
</feature>
<feature type="transmembrane region" description="Helical" evidence="7">
    <location>
        <begin position="50"/>
        <end position="76"/>
    </location>
</feature>
<feature type="transmembrane region" description="Helical" evidence="7">
    <location>
        <begin position="348"/>
        <end position="368"/>
    </location>
</feature>
<organism evidence="8 9">
    <name type="scientific">Musca domestica</name>
    <name type="common">House fly</name>
    <dbReference type="NCBI Taxonomy" id="7370"/>
    <lineage>
        <taxon>Eukaryota</taxon>
        <taxon>Metazoa</taxon>
        <taxon>Ecdysozoa</taxon>
        <taxon>Arthropoda</taxon>
        <taxon>Hexapoda</taxon>
        <taxon>Insecta</taxon>
        <taxon>Pterygota</taxon>
        <taxon>Neoptera</taxon>
        <taxon>Endopterygota</taxon>
        <taxon>Diptera</taxon>
        <taxon>Brachycera</taxon>
        <taxon>Muscomorpha</taxon>
        <taxon>Muscoidea</taxon>
        <taxon>Muscidae</taxon>
        <taxon>Musca</taxon>
    </lineage>
</organism>
<dbReference type="AlphaFoldDB" id="A0A9J7DDT7"/>
<evidence type="ECO:0000256" key="1">
    <source>
        <dbReference type="ARBA" id="ARBA00004141"/>
    </source>
</evidence>
<feature type="transmembrane region" description="Helical" evidence="7">
    <location>
        <begin position="20"/>
        <end position="38"/>
    </location>
</feature>
<dbReference type="KEGG" id="mde:101892483"/>
<feature type="transmembrane region" description="Helical" evidence="7">
    <location>
        <begin position="389"/>
        <end position="409"/>
    </location>
</feature>
<evidence type="ECO:0000256" key="4">
    <source>
        <dbReference type="ARBA" id="ARBA00022692"/>
    </source>
</evidence>
<gene>
    <name evidence="9" type="primary">LOC101892483</name>
</gene>
<dbReference type="PROSITE" id="PS01271">
    <property type="entry name" value="NA_SULFATE"/>
    <property type="match status" value="1"/>
</dbReference>
<evidence type="ECO:0000256" key="6">
    <source>
        <dbReference type="ARBA" id="ARBA00023136"/>
    </source>
</evidence>
<name>A0A9J7DDT7_MUSDO</name>
<dbReference type="GO" id="GO:0005886">
    <property type="term" value="C:plasma membrane"/>
    <property type="evidence" value="ECO:0007669"/>
    <property type="project" value="TreeGrafter"/>
</dbReference>
<dbReference type="InterPro" id="IPR001898">
    <property type="entry name" value="SLC13A/DASS"/>
</dbReference>
<dbReference type="OrthoDB" id="339325at2759"/>
<dbReference type="Proteomes" id="UP001652621">
    <property type="component" value="Unplaced"/>
</dbReference>
<evidence type="ECO:0000313" key="9">
    <source>
        <dbReference type="RefSeq" id="XP_019891298.1"/>
    </source>
</evidence>
<feature type="transmembrane region" description="Helical" evidence="7">
    <location>
        <begin position="313"/>
        <end position="336"/>
    </location>
</feature>
<keyword evidence="5 7" id="KW-1133">Transmembrane helix</keyword>
<dbReference type="VEuPathDB" id="VectorBase:MDOMA2_011914"/>
<dbReference type="PANTHER" id="PTHR10283">
    <property type="entry name" value="SOLUTE CARRIER FAMILY 13 MEMBER"/>
    <property type="match status" value="1"/>
</dbReference>
<dbReference type="GO" id="GO:0015137">
    <property type="term" value="F:citrate transmembrane transporter activity"/>
    <property type="evidence" value="ECO:0007669"/>
    <property type="project" value="TreeGrafter"/>
</dbReference>